<dbReference type="HOGENOM" id="CLU_157925_1_0_11"/>
<dbReference type="STRING" id="512565.AMIS_12770"/>
<reference evidence="2 3" key="1">
    <citation type="submission" date="2012-02" db="EMBL/GenBank/DDBJ databases">
        <title>Complete genome sequence of Actinoplanes missouriensis 431 (= NBRC 102363).</title>
        <authorList>
            <person name="Ohnishi Y."/>
            <person name="Ishikawa J."/>
            <person name="Sekine M."/>
            <person name="Hosoyama A."/>
            <person name="Harada T."/>
            <person name="Narita H."/>
            <person name="Hata T."/>
            <person name="Konno Y."/>
            <person name="Tutikane K."/>
            <person name="Fujita N."/>
            <person name="Horinouchi S."/>
            <person name="Hayakawa M."/>
        </authorList>
    </citation>
    <scope>NUCLEOTIDE SEQUENCE [LARGE SCALE GENOMIC DNA]</scope>
    <source>
        <strain evidence="3">ATCC 14538 / DSM 43046 / CBS 188.64 / JCM 3121 / NBRC 102363 / NCIMB 12654 / NRRL B-3342 / UNCC 431</strain>
    </source>
</reference>
<proteinExistence type="predicted"/>
<keyword evidence="1" id="KW-0812">Transmembrane</keyword>
<keyword evidence="1" id="KW-1133">Transmembrane helix</keyword>
<gene>
    <name evidence="2" type="ordered locus">AMIS_12770</name>
</gene>
<evidence type="ECO:0000256" key="1">
    <source>
        <dbReference type="SAM" id="Phobius"/>
    </source>
</evidence>
<sequence>MTMMMQHLLDTVSAAGDQFGAVLAAPPKPGDVDLPANAQDKLVTVLSWAARLVYVACTFGFLYAAGKMAISHQRGDDVQWGRLGAVAAACIIGGGVSGIVDALF</sequence>
<protein>
    <submittedName>
        <fullName evidence="2">Uncharacterized protein</fullName>
    </submittedName>
</protein>
<name>I0H0G0_ACTM4</name>
<keyword evidence="1" id="KW-0472">Membrane</keyword>
<accession>I0H0G0</accession>
<dbReference type="eggNOG" id="ENOG503049P">
    <property type="taxonomic scope" value="Bacteria"/>
</dbReference>
<evidence type="ECO:0000313" key="3">
    <source>
        <dbReference type="Proteomes" id="UP000007882"/>
    </source>
</evidence>
<feature type="transmembrane region" description="Helical" evidence="1">
    <location>
        <begin position="82"/>
        <end position="100"/>
    </location>
</feature>
<dbReference type="AlphaFoldDB" id="I0H0G0"/>
<dbReference type="EMBL" id="AP012319">
    <property type="protein sequence ID" value="BAL86497.1"/>
    <property type="molecule type" value="Genomic_DNA"/>
</dbReference>
<feature type="transmembrane region" description="Helical" evidence="1">
    <location>
        <begin position="48"/>
        <end position="70"/>
    </location>
</feature>
<dbReference type="PATRIC" id="fig|512565.3.peg.1281"/>
<dbReference type="KEGG" id="ams:AMIS_12770"/>
<organism evidence="2 3">
    <name type="scientific">Actinoplanes missouriensis (strain ATCC 14538 / DSM 43046 / CBS 188.64 / JCM 3121 / NBRC 102363 / NCIMB 12654 / NRRL B-3342 / UNCC 431)</name>
    <dbReference type="NCBI Taxonomy" id="512565"/>
    <lineage>
        <taxon>Bacteria</taxon>
        <taxon>Bacillati</taxon>
        <taxon>Actinomycetota</taxon>
        <taxon>Actinomycetes</taxon>
        <taxon>Micromonosporales</taxon>
        <taxon>Micromonosporaceae</taxon>
        <taxon>Actinoplanes</taxon>
    </lineage>
</organism>
<dbReference type="Proteomes" id="UP000007882">
    <property type="component" value="Chromosome"/>
</dbReference>
<keyword evidence="3" id="KW-1185">Reference proteome</keyword>
<evidence type="ECO:0000313" key="2">
    <source>
        <dbReference type="EMBL" id="BAL86497.1"/>
    </source>
</evidence>